<dbReference type="SUPFAM" id="SSF55315">
    <property type="entry name" value="L30e-like"/>
    <property type="match status" value="1"/>
</dbReference>
<accession>A0A3S9HDI7</accession>
<evidence type="ECO:0000313" key="3">
    <source>
        <dbReference type="Proteomes" id="UP000273326"/>
    </source>
</evidence>
<sequence>MDQYKKQLNLLGLATRARKLITGEELTIKAVQRNEAKLVLVAADCSENTKEKMVNKCTYYNVPLEIIFSSEEISQAIGKSRSICAFTDKGFADSYFKLKGTNNMR</sequence>
<proteinExistence type="predicted"/>
<protein>
    <recommendedName>
        <fullName evidence="1">Ribosomal protein eL8/eL30/eS12/Gadd45 domain-containing protein</fullName>
    </recommendedName>
</protein>
<evidence type="ECO:0000313" key="2">
    <source>
        <dbReference type="EMBL" id="AZP05430.1"/>
    </source>
</evidence>
<dbReference type="InterPro" id="IPR029064">
    <property type="entry name" value="Ribosomal_eL30-like_sf"/>
</dbReference>
<gene>
    <name evidence="2" type="ORF">EJN90_12665</name>
</gene>
<dbReference type="InterPro" id="IPR004038">
    <property type="entry name" value="Ribosomal_eL8/eL30/eS12/Gad45"/>
</dbReference>
<reference evidence="3" key="1">
    <citation type="submission" date="2018-12" db="EMBL/GenBank/DDBJ databases">
        <title>Complete genome sequencing of Jeotgalibaca sp. H21T32.</title>
        <authorList>
            <person name="Bae J.-W."/>
            <person name="Lee S.-Y."/>
        </authorList>
    </citation>
    <scope>NUCLEOTIDE SEQUENCE [LARGE SCALE GENOMIC DNA]</scope>
    <source>
        <strain evidence="3">H21T32</strain>
    </source>
</reference>
<feature type="domain" description="Ribosomal protein eL8/eL30/eS12/Gadd45" evidence="1">
    <location>
        <begin position="9"/>
        <end position="92"/>
    </location>
</feature>
<dbReference type="EMBL" id="CP034465">
    <property type="protein sequence ID" value="AZP05430.1"/>
    <property type="molecule type" value="Genomic_DNA"/>
</dbReference>
<dbReference type="AlphaFoldDB" id="A0A3S9HDI7"/>
<name>A0A3S9HDI7_9LACT</name>
<dbReference type="Proteomes" id="UP000273326">
    <property type="component" value="Chromosome"/>
</dbReference>
<keyword evidence="3" id="KW-1185">Reference proteome</keyword>
<dbReference type="KEGG" id="jeh:EJN90_12665"/>
<dbReference type="Gene3D" id="3.30.1330.30">
    <property type="match status" value="1"/>
</dbReference>
<organism evidence="2 3">
    <name type="scientific">Jeotgalibaca ciconiae</name>
    <dbReference type="NCBI Taxonomy" id="2496265"/>
    <lineage>
        <taxon>Bacteria</taxon>
        <taxon>Bacillati</taxon>
        <taxon>Bacillota</taxon>
        <taxon>Bacilli</taxon>
        <taxon>Lactobacillales</taxon>
        <taxon>Carnobacteriaceae</taxon>
        <taxon>Jeotgalibaca</taxon>
    </lineage>
</organism>
<dbReference type="Pfam" id="PF01248">
    <property type="entry name" value="Ribosomal_L7Ae"/>
    <property type="match status" value="1"/>
</dbReference>
<dbReference type="OrthoDB" id="9794863at2"/>
<dbReference type="RefSeq" id="WP_126111823.1">
    <property type="nucleotide sequence ID" value="NZ_CP034465.1"/>
</dbReference>
<evidence type="ECO:0000259" key="1">
    <source>
        <dbReference type="Pfam" id="PF01248"/>
    </source>
</evidence>